<reference evidence="3" key="1">
    <citation type="submission" date="2020-11" db="EMBL/GenBank/DDBJ databases">
        <authorList>
            <person name="Whitehead M."/>
        </authorList>
    </citation>
    <scope>NUCLEOTIDE SEQUENCE</scope>
    <source>
        <strain evidence="3">EGII</strain>
    </source>
</reference>
<evidence type="ECO:0000256" key="1">
    <source>
        <dbReference type="PROSITE-ProRule" id="PRU00723"/>
    </source>
</evidence>
<keyword evidence="1" id="KW-0479">Metal-binding</keyword>
<keyword evidence="4" id="KW-1185">Reference proteome</keyword>
<feature type="zinc finger region" description="C3H1-type" evidence="1">
    <location>
        <begin position="52"/>
        <end position="79"/>
    </location>
</feature>
<dbReference type="PROSITE" id="PS50103">
    <property type="entry name" value="ZF_C3H1"/>
    <property type="match status" value="1"/>
</dbReference>
<keyword evidence="1" id="KW-0863">Zinc-finger</keyword>
<dbReference type="Proteomes" id="UP000606786">
    <property type="component" value="Unassembled WGS sequence"/>
</dbReference>
<dbReference type="PANTHER" id="PTHR46156">
    <property type="entry name" value="CCCH ZINGC FINGER"/>
    <property type="match status" value="1"/>
</dbReference>
<protein>
    <submittedName>
        <fullName evidence="3">(Mediterranean fruit fly) hypothetical protein</fullName>
    </submittedName>
</protein>
<feature type="domain" description="C3H1-type" evidence="2">
    <location>
        <begin position="52"/>
        <end position="79"/>
    </location>
</feature>
<dbReference type="EMBL" id="CAJHJT010000034">
    <property type="protein sequence ID" value="CAD7002750.1"/>
    <property type="molecule type" value="Genomic_DNA"/>
</dbReference>
<proteinExistence type="predicted"/>
<dbReference type="PANTHER" id="PTHR46156:SF1">
    <property type="entry name" value="ZINC FINGER CCCH DOMAIN-CONTAINING PROTEIN 3"/>
    <property type="match status" value="1"/>
</dbReference>
<organism evidence="3 4">
    <name type="scientific">Ceratitis capitata</name>
    <name type="common">Mediterranean fruit fly</name>
    <name type="synonym">Tephritis capitata</name>
    <dbReference type="NCBI Taxonomy" id="7213"/>
    <lineage>
        <taxon>Eukaryota</taxon>
        <taxon>Metazoa</taxon>
        <taxon>Ecdysozoa</taxon>
        <taxon>Arthropoda</taxon>
        <taxon>Hexapoda</taxon>
        <taxon>Insecta</taxon>
        <taxon>Pterygota</taxon>
        <taxon>Neoptera</taxon>
        <taxon>Endopterygota</taxon>
        <taxon>Diptera</taxon>
        <taxon>Brachycera</taxon>
        <taxon>Muscomorpha</taxon>
        <taxon>Tephritoidea</taxon>
        <taxon>Tephritidae</taxon>
        <taxon>Ceratitis</taxon>
        <taxon>Ceratitis</taxon>
    </lineage>
</organism>
<evidence type="ECO:0000259" key="2">
    <source>
        <dbReference type="PROSITE" id="PS50103"/>
    </source>
</evidence>
<name>A0A811UUW5_CERCA</name>
<sequence>MPKVCKFTVNNVFLRSECHNPDCLLSHNVSLAKMPVCVCVRTDCPYLHKKLSITADVCQDFLRGYCKLAEQCNKRHEFVCPEYERNGKCELRYFVDNCSIEKPVCDEKTSIDESGKIEHSDVQSVELDSDSDTPSVAVRPKVGALPAFIPLL</sequence>
<dbReference type="InterPro" id="IPR000571">
    <property type="entry name" value="Znf_CCCH"/>
</dbReference>
<accession>A0A811UUW5</accession>
<dbReference type="GO" id="GO:0008270">
    <property type="term" value="F:zinc ion binding"/>
    <property type="evidence" value="ECO:0007669"/>
    <property type="project" value="UniProtKB-KW"/>
</dbReference>
<dbReference type="OrthoDB" id="3247158at2759"/>
<gene>
    <name evidence="3" type="ORF">CCAP1982_LOCUS11224</name>
</gene>
<keyword evidence="1" id="KW-0862">Zinc</keyword>
<comment type="caution">
    <text evidence="3">The sequence shown here is derived from an EMBL/GenBank/DDBJ whole genome shotgun (WGS) entry which is preliminary data.</text>
</comment>
<evidence type="ECO:0000313" key="4">
    <source>
        <dbReference type="Proteomes" id="UP000606786"/>
    </source>
</evidence>
<dbReference type="AlphaFoldDB" id="A0A811UUW5"/>
<evidence type="ECO:0000313" key="3">
    <source>
        <dbReference type="EMBL" id="CAD7002750.1"/>
    </source>
</evidence>
<dbReference type="GO" id="GO:0005634">
    <property type="term" value="C:nucleus"/>
    <property type="evidence" value="ECO:0007669"/>
    <property type="project" value="TreeGrafter"/>
</dbReference>